<dbReference type="EMBL" id="UOFV01000248">
    <property type="protein sequence ID" value="VAX01315.1"/>
    <property type="molecule type" value="Genomic_DNA"/>
</dbReference>
<proteinExistence type="predicted"/>
<sequence length="31" mass="3481">MTLYECSGSRINGDVWDNKLGCVQADYIIES</sequence>
<reference evidence="1" key="1">
    <citation type="submission" date="2018-06" db="EMBL/GenBank/DDBJ databases">
        <authorList>
            <person name="Zhirakovskaya E."/>
        </authorList>
    </citation>
    <scope>NUCLEOTIDE SEQUENCE</scope>
</reference>
<protein>
    <submittedName>
        <fullName evidence="1">Uncharacterized protein</fullName>
    </submittedName>
</protein>
<name>A0A3B1B4W7_9ZZZZ</name>
<organism evidence="1">
    <name type="scientific">hydrothermal vent metagenome</name>
    <dbReference type="NCBI Taxonomy" id="652676"/>
    <lineage>
        <taxon>unclassified sequences</taxon>
        <taxon>metagenomes</taxon>
        <taxon>ecological metagenomes</taxon>
    </lineage>
</organism>
<accession>A0A3B1B4W7</accession>
<gene>
    <name evidence="1" type="ORF">MNBD_GAMMA19-1367</name>
</gene>
<evidence type="ECO:0000313" key="1">
    <source>
        <dbReference type="EMBL" id="VAX01315.1"/>
    </source>
</evidence>
<dbReference type="AlphaFoldDB" id="A0A3B1B4W7"/>